<dbReference type="Pfam" id="PF17917">
    <property type="entry name" value="RT_RNaseH"/>
    <property type="match status" value="1"/>
</dbReference>
<name>A0A9Q3PTI2_9BASI</name>
<dbReference type="EMBL" id="AVOT02092351">
    <property type="protein sequence ID" value="MBW0573559.1"/>
    <property type="molecule type" value="Genomic_DNA"/>
</dbReference>
<dbReference type="InterPro" id="IPR043502">
    <property type="entry name" value="DNA/RNA_pol_sf"/>
</dbReference>
<keyword evidence="3" id="KW-0540">Nuclease</keyword>
<dbReference type="GO" id="GO:0003964">
    <property type="term" value="F:RNA-directed DNA polymerase activity"/>
    <property type="evidence" value="ECO:0007669"/>
    <property type="project" value="UniProtKB-KW"/>
</dbReference>
<dbReference type="GO" id="GO:0016787">
    <property type="term" value="F:hydrolase activity"/>
    <property type="evidence" value="ECO:0007669"/>
    <property type="project" value="UniProtKB-KW"/>
</dbReference>
<dbReference type="InterPro" id="IPR041373">
    <property type="entry name" value="RT_RNaseH"/>
</dbReference>
<evidence type="ECO:0000313" key="8">
    <source>
        <dbReference type="EMBL" id="MBW0573559.1"/>
    </source>
</evidence>
<keyword evidence="5" id="KW-0378">Hydrolase</keyword>
<gene>
    <name evidence="8" type="ORF">O181_113274</name>
</gene>
<dbReference type="Proteomes" id="UP000765509">
    <property type="component" value="Unassembled WGS sequence"/>
</dbReference>
<evidence type="ECO:0000256" key="1">
    <source>
        <dbReference type="ARBA" id="ARBA00022679"/>
    </source>
</evidence>
<dbReference type="GO" id="GO:0004519">
    <property type="term" value="F:endonuclease activity"/>
    <property type="evidence" value="ECO:0007669"/>
    <property type="project" value="UniProtKB-KW"/>
</dbReference>
<evidence type="ECO:0000313" key="9">
    <source>
        <dbReference type="Proteomes" id="UP000765509"/>
    </source>
</evidence>
<dbReference type="OrthoDB" id="427924at2759"/>
<evidence type="ECO:0000256" key="4">
    <source>
        <dbReference type="ARBA" id="ARBA00022759"/>
    </source>
</evidence>
<proteinExistence type="predicted"/>
<evidence type="ECO:0000256" key="6">
    <source>
        <dbReference type="ARBA" id="ARBA00022918"/>
    </source>
</evidence>
<keyword evidence="6" id="KW-0695">RNA-directed DNA polymerase</keyword>
<reference evidence="8" key="1">
    <citation type="submission" date="2021-03" db="EMBL/GenBank/DDBJ databases">
        <title>Draft genome sequence of rust myrtle Austropuccinia psidii MF-1, a brazilian biotype.</title>
        <authorList>
            <person name="Quecine M.C."/>
            <person name="Pachon D.M.R."/>
            <person name="Bonatelli M.L."/>
            <person name="Correr F.H."/>
            <person name="Franceschini L.M."/>
            <person name="Leite T.F."/>
            <person name="Margarido G.R.A."/>
            <person name="Almeida C.A."/>
            <person name="Ferrarezi J.A."/>
            <person name="Labate C.A."/>
        </authorList>
    </citation>
    <scope>NUCLEOTIDE SEQUENCE</scope>
    <source>
        <strain evidence="8">MF-1</strain>
    </source>
</reference>
<accession>A0A9Q3PTI2</accession>
<organism evidence="8 9">
    <name type="scientific">Austropuccinia psidii MF-1</name>
    <dbReference type="NCBI Taxonomy" id="1389203"/>
    <lineage>
        <taxon>Eukaryota</taxon>
        <taxon>Fungi</taxon>
        <taxon>Dikarya</taxon>
        <taxon>Basidiomycota</taxon>
        <taxon>Pucciniomycotina</taxon>
        <taxon>Pucciniomycetes</taxon>
        <taxon>Pucciniales</taxon>
        <taxon>Sphaerophragmiaceae</taxon>
        <taxon>Austropuccinia</taxon>
    </lineage>
</organism>
<comment type="caution">
    <text evidence="8">The sequence shown here is derived from an EMBL/GenBank/DDBJ whole genome shotgun (WGS) entry which is preliminary data.</text>
</comment>
<keyword evidence="9" id="KW-1185">Reference proteome</keyword>
<evidence type="ECO:0000256" key="5">
    <source>
        <dbReference type="ARBA" id="ARBA00022801"/>
    </source>
</evidence>
<keyword evidence="2" id="KW-0548">Nucleotidyltransferase</keyword>
<evidence type="ECO:0000256" key="3">
    <source>
        <dbReference type="ARBA" id="ARBA00022722"/>
    </source>
</evidence>
<protein>
    <recommendedName>
        <fullName evidence="7">Reverse transcriptase RNase H-like domain-containing protein</fullName>
    </recommendedName>
</protein>
<keyword evidence="1" id="KW-0808">Transferase</keyword>
<feature type="domain" description="Reverse transcriptase RNase H-like" evidence="7">
    <location>
        <begin position="8"/>
        <end position="72"/>
    </location>
</feature>
<evidence type="ECO:0000256" key="2">
    <source>
        <dbReference type="ARBA" id="ARBA00022695"/>
    </source>
</evidence>
<evidence type="ECO:0000259" key="7">
    <source>
        <dbReference type="Pfam" id="PF17917"/>
    </source>
</evidence>
<sequence length="144" mass="17013">MLHVQETERFQTRYGETQTKCLCLVWALEKLHYQLEGEVFEVYTNFTPLKSLININTTNIHMLRWKIDIQEYRGNMTIIYKKVKIHTNADGLSRWPLYNIKSNSAYDPEVAAKIPIHFMEIYRRKNFIFSEGAPEGGTTDTHLR</sequence>
<keyword evidence="4" id="KW-0255">Endonuclease</keyword>
<dbReference type="SUPFAM" id="SSF56672">
    <property type="entry name" value="DNA/RNA polymerases"/>
    <property type="match status" value="1"/>
</dbReference>
<dbReference type="AlphaFoldDB" id="A0A9Q3PTI2"/>